<dbReference type="PANTHER" id="PTHR21064">
    <property type="entry name" value="AMINOGLYCOSIDE PHOSPHOTRANSFERASE DOMAIN-CONTAINING PROTEIN-RELATED"/>
    <property type="match status" value="1"/>
</dbReference>
<name>Q0FSB9_SALBH</name>
<protein>
    <recommendedName>
        <fullName evidence="2">Aminoglycoside phosphotransferase domain-containing protein</fullName>
    </recommendedName>
</protein>
<dbReference type="GO" id="GO:0004413">
    <property type="term" value="F:homoserine kinase activity"/>
    <property type="evidence" value="ECO:0007669"/>
    <property type="project" value="TreeGrafter"/>
</dbReference>
<dbReference type="GO" id="GO:0009088">
    <property type="term" value="P:threonine biosynthetic process"/>
    <property type="evidence" value="ECO:0007669"/>
    <property type="project" value="TreeGrafter"/>
</dbReference>
<dbReference type="PANTHER" id="PTHR21064:SF6">
    <property type="entry name" value="AMINOGLYCOSIDE PHOSPHOTRANSFERASE DOMAIN-CONTAINING PROTEIN"/>
    <property type="match status" value="1"/>
</dbReference>
<dbReference type="AlphaFoldDB" id="Q0FSB9"/>
<dbReference type="InterPro" id="IPR050249">
    <property type="entry name" value="Pseudomonas-type_ThrB"/>
</dbReference>
<dbReference type="InterPro" id="IPR011009">
    <property type="entry name" value="Kinase-like_dom_sf"/>
</dbReference>
<evidence type="ECO:0000313" key="3">
    <source>
        <dbReference type="EMBL" id="EAU47082.1"/>
    </source>
</evidence>
<dbReference type="EMBL" id="AATQ01000009">
    <property type="protein sequence ID" value="EAU47082.1"/>
    <property type="molecule type" value="Genomic_DNA"/>
</dbReference>
<reference evidence="3 4" key="1">
    <citation type="journal article" date="2010" name="J. Bacteriol.">
        <title>Genome sequences of Pelagibaca bermudensis HTCC2601T and Maritimibacter alkaliphilus HTCC2654T, the type strains of two marine Roseobacter genera.</title>
        <authorList>
            <person name="Thrash J.C."/>
            <person name="Cho J.C."/>
            <person name="Ferriera S."/>
            <person name="Johnson J."/>
            <person name="Vergin K.L."/>
            <person name="Giovannoni S.J."/>
        </authorList>
    </citation>
    <scope>NUCLEOTIDE SEQUENCE [LARGE SCALE GENOMIC DNA]</scope>
    <source>
        <strain evidence="4">DSM 26914 / JCM 13377 / KCTC 12554 / HTCC2601</strain>
    </source>
</reference>
<dbReference type="SUPFAM" id="SSF56112">
    <property type="entry name" value="Protein kinase-like (PK-like)"/>
    <property type="match status" value="1"/>
</dbReference>
<evidence type="ECO:0000259" key="2">
    <source>
        <dbReference type="Pfam" id="PF01636"/>
    </source>
</evidence>
<organism evidence="3 4">
    <name type="scientific">Salipiger bermudensis (strain DSM 26914 / JCM 13377 / KCTC 12554 / HTCC2601)</name>
    <name type="common">Pelagibaca bermudensis</name>
    <dbReference type="NCBI Taxonomy" id="314265"/>
    <lineage>
        <taxon>Bacteria</taxon>
        <taxon>Pseudomonadati</taxon>
        <taxon>Pseudomonadota</taxon>
        <taxon>Alphaproteobacteria</taxon>
        <taxon>Rhodobacterales</taxon>
        <taxon>Roseobacteraceae</taxon>
        <taxon>Salipiger</taxon>
    </lineage>
</organism>
<feature type="domain" description="Aminoglycoside phosphotransferase" evidence="2">
    <location>
        <begin position="38"/>
        <end position="276"/>
    </location>
</feature>
<dbReference type="OrthoDB" id="241498at2"/>
<comment type="similarity">
    <text evidence="1">Belongs to the pseudomonas-type ThrB family.</text>
</comment>
<dbReference type="InterPro" id="IPR002575">
    <property type="entry name" value="Aminoglycoside_PTrfase"/>
</dbReference>
<comment type="caution">
    <text evidence="3">The sequence shown here is derived from an EMBL/GenBank/DDBJ whole genome shotgun (WGS) entry which is preliminary data.</text>
</comment>
<evidence type="ECO:0000256" key="1">
    <source>
        <dbReference type="ARBA" id="ARBA00038240"/>
    </source>
</evidence>
<dbReference type="Gene3D" id="3.90.1200.10">
    <property type="match status" value="1"/>
</dbReference>
<dbReference type="HOGENOM" id="CLU_044821_2_0_5"/>
<dbReference type="STRING" id="314265.R2601_04923"/>
<dbReference type="RefSeq" id="WP_007802661.1">
    <property type="nucleotide sequence ID" value="NZ_DS022277.1"/>
</dbReference>
<proteinExistence type="inferred from homology"/>
<keyword evidence="4" id="KW-1185">Reference proteome</keyword>
<evidence type="ECO:0000313" key="4">
    <source>
        <dbReference type="Proteomes" id="UP000006230"/>
    </source>
</evidence>
<gene>
    <name evidence="3" type="ORF">R2601_04923</name>
</gene>
<dbReference type="eggNOG" id="COG2334">
    <property type="taxonomic scope" value="Bacteria"/>
</dbReference>
<sequence>MAGLYEDGFVERLRQGALSLRQEWQLSADCDIRLLTLSENATFIATDPGRAAPIILRVHRPAYHSKAEIESELAWINALRDSGAVDTPEPLLAANGSHIASFQDGDEIRHVVAFSFMSGKEPAAGESLASGFEILGAISARLHAHVRRWTRPEGFTRKTWNFQSAFGPEPLWGDWRAALGLTQDQKAVLERLCEVLERKLAAYGETPDRFGLVHADLRLANLLEDGDRLGVIDFDDCGLSWYVYDFAAAISFLETEPYIPALQEAWIKGYRSVAELDDEHVAMIPTFIMFRRLLLTAWIASHAETETAAEAGHAAYTLGTVALAEAYLAEHGA</sequence>
<accession>Q0FSB9</accession>
<dbReference type="Proteomes" id="UP000006230">
    <property type="component" value="Unassembled WGS sequence"/>
</dbReference>
<dbReference type="Pfam" id="PF01636">
    <property type="entry name" value="APH"/>
    <property type="match status" value="1"/>
</dbReference>